<dbReference type="EMBL" id="GL732531">
    <property type="protein sequence ID" value="EFX86062.1"/>
    <property type="molecule type" value="Genomic_DNA"/>
</dbReference>
<feature type="domain" description="RRM" evidence="7">
    <location>
        <begin position="107"/>
        <end position="189"/>
    </location>
</feature>
<dbReference type="InterPro" id="IPR006535">
    <property type="entry name" value="HnRNP_R/Q_splicing_fac"/>
</dbReference>
<dbReference type="CDD" id="cd12249">
    <property type="entry name" value="RRM1_hnRNPR_like"/>
    <property type="match status" value="1"/>
</dbReference>
<evidence type="ECO:0000259" key="7">
    <source>
        <dbReference type="PROSITE" id="PS50102"/>
    </source>
</evidence>
<dbReference type="PROSITE" id="PS50102">
    <property type="entry name" value="RRM"/>
    <property type="match status" value="3"/>
</dbReference>
<dbReference type="InterPro" id="IPR000504">
    <property type="entry name" value="RRM_dom"/>
</dbReference>
<evidence type="ECO:0000256" key="5">
    <source>
        <dbReference type="PROSITE-ProRule" id="PRU00176"/>
    </source>
</evidence>
<dbReference type="GO" id="GO:0003729">
    <property type="term" value="F:mRNA binding"/>
    <property type="evidence" value="ECO:0000318"/>
    <property type="project" value="GO_Central"/>
</dbReference>
<evidence type="ECO:0000256" key="4">
    <source>
        <dbReference type="ARBA" id="ARBA00022884"/>
    </source>
</evidence>
<keyword evidence="2" id="KW-0963">Cytoplasm</keyword>
<dbReference type="HOGENOM" id="CLU_022960_4_0_1"/>
<gene>
    <name evidence="8" type="ORF">DAPPUDRAFT_45498</name>
</gene>
<dbReference type="KEGG" id="dpx:DAPPUDRAFT_45498"/>
<dbReference type="SMART" id="SM00360">
    <property type="entry name" value="RRM"/>
    <property type="match status" value="3"/>
</dbReference>
<sequence>NIMLRSGQRRYGGPPEGWTGPPPSKGGEVFVGKIPRDLMENELLPVFQTVGPVYEIRLMMDTNETNRGFAFVTFATPADAGKAIQKLNRYEIRPGRFIGVIRSMDNCRLFIGGIPKDKSEEEIHKEMSRITEGVVRVILYSSVADKKKNRGFAFIEYESHRAAALARRKCLPDRLLLWGKNVAVDWAEPEPVVEEEILSKVRVLYVRNLLITTKEKELEELFDTAGNGGVEKVKILNDFAFIHFGSRSQAQQAMDALQGIRVSCMLIPY</sequence>
<evidence type="ECO:0000256" key="2">
    <source>
        <dbReference type="ARBA" id="ARBA00022490"/>
    </source>
</evidence>
<dbReference type="PhylomeDB" id="E9G473"/>
<evidence type="ECO:0000313" key="9">
    <source>
        <dbReference type="Proteomes" id="UP000000305"/>
    </source>
</evidence>
<evidence type="ECO:0000256" key="6">
    <source>
        <dbReference type="SAM" id="MobiDB-lite"/>
    </source>
</evidence>
<proteinExistence type="predicted"/>
<dbReference type="Proteomes" id="UP000000305">
    <property type="component" value="Unassembled WGS sequence"/>
</dbReference>
<keyword evidence="3" id="KW-0677">Repeat</keyword>
<dbReference type="NCBIfam" id="TIGR01648">
    <property type="entry name" value="hnRNP-R-Q"/>
    <property type="match status" value="1"/>
</dbReference>
<dbReference type="InParanoid" id="E9G473"/>
<keyword evidence="4 5" id="KW-0694">RNA-binding</keyword>
<evidence type="ECO:0000256" key="1">
    <source>
        <dbReference type="ARBA" id="ARBA00004496"/>
    </source>
</evidence>
<dbReference type="OrthoDB" id="3800936at2759"/>
<dbReference type="AlphaFoldDB" id="E9G473"/>
<comment type="subcellular location">
    <subcellularLocation>
        <location evidence="1">Cytoplasm</location>
    </subcellularLocation>
</comment>
<feature type="domain" description="RRM" evidence="7">
    <location>
        <begin position="202"/>
        <end position="269"/>
    </location>
</feature>
<dbReference type="InterPro" id="IPR035979">
    <property type="entry name" value="RBD_domain_sf"/>
</dbReference>
<reference evidence="8 9" key="1">
    <citation type="journal article" date="2011" name="Science">
        <title>The ecoresponsive genome of Daphnia pulex.</title>
        <authorList>
            <person name="Colbourne J.K."/>
            <person name="Pfrender M.E."/>
            <person name="Gilbert D."/>
            <person name="Thomas W.K."/>
            <person name="Tucker A."/>
            <person name="Oakley T.H."/>
            <person name="Tokishita S."/>
            <person name="Aerts A."/>
            <person name="Arnold G.J."/>
            <person name="Basu M.K."/>
            <person name="Bauer D.J."/>
            <person name="Caceres C.E."/>
            <person name="Carmel L."/>
            <person name="Casola C."/>
            <person name="Choi J.H."/>
            <person name="Detter J.C."/>
            <person name="Dong Q."/>
            <person name="Dusheyko S."/>
            <person name="Eads B.D."/>
            <person name="Frohlich T."/>
            <person name="Geiler-Samerotte K.A."/>
            <person name="Gerlach D."/>
            <person name="Hatcher P."/>
            <person name="Jogdeo S."/>
            <person name="Krijgsveld J."/>
            <person name="Kriventseva E.V."/>
            <person name="Kultz D."/>
            <person name="Laforsch C."/>
            <person name="Lindquist E."/>
            <person name="Lopez J."/>
            <person name="Manak J.R."/>
            <person name="Muller J."/>
            <person name="Pangilinan J."/>
            <person name="Patwardhan R.P."/>
            <person name="Pitluck S."/>
            <person name="Pritham E.J."/>
            <person name="Rechtsteiner A."/>
            <person name="Rho M."/>
            <person name="Rogozin I.B."/>
            <person name="Sakarya O."/>
            <person name="Salamov A."/>
            <person name="Schaack S."/>
            <person name="Shapiro H."/>
            <person name="Shiga Y."/>
            <person name="Skalitzky C."/>
            <person name="Smith Z."/>
            <person name="Souvorov A."/>
            <person name="Sung W."/>
            <person name="Tang Z."/>
            <person name="Tsuchiya D."/>
            <person name="Tu H."/>
            <person name="Vos H."/>
            <person name="Wang M."/>
            <person name="Wolf Y.I."/>
            <person name="Yamagata H."/>
            <person name="Yamada T."/>
            <person name="Ye Y."/>
            <person name="Shaw J.R."/>
            <person name="Andrews J."/>
            <person name="Crease T.J."/>
            <person name="Tang H."/>
            <person name="Lucas S.M."/>
            <person name="Robertson H.M."/>
            <person name="Bork P."/>
            <person name="Koonin E.V."/>
            <person name="Zdobnov E.M."/>
            <person name="Grigoriev I.V."/>
            <person name="Lynch M."/>
            <person name="Boore J.L."/>
        </authorList>
    </citation>
    <scope>NUCLEOTIDE SEQUENCE [LARGE SCALE GENOMIC DNA]</scope>
</reference>
<dbReference type="OMA" id="SRHGKKC"/>
<feature type="non-terminal residue" evidence="8">
    <location>
        <position position="269"/>
    </location>
</feature>
<accession>E9G473</accession>
<dbReference type="GO" id="GO:0005737">
    <property type="term" value="C:cytoplasm"/>
    <property type="evidence" value="ECO:0007669"/>
    <property type="project" value="UniProtKB-SubCell"/>
</dbReference>
<keyword evidence="9" id="KW-1185">Reference proteome</keyword>
<dbReference type="CDD" id="cd12250">
    <property type="entry name" value="RRM2_hnRNPR_like"/>
    <property type="match status" value="1"/>
</dbReference>
<feature type="region of interest" description="Disordered" evidence="6">
    <location>
        <begin position="1"/>
        <end position="26"/>
    </location>
</feature>
<evidence type="ECO:0000256" key="3">
    <source>
        <dbReference type="ARBA" id="ARBA00022737"/>
    </source>
</evidence>
<dbReference type="GO" id="GO:0005634">
    <property type="term" value="C:nucleus"/>
    <property type="evidence" value="ECO:0000318"/>
    <property type="project" value="GO_Central"/>
</dbReference>
<dbReference type="STRING" id="6669.E9G473"/>
<dbReference type="eggNOG" id="KOG0117">
    <property type="taxonomic scope" value="Eukaryota"/>
</dbReference>
<dbReference type="SUPFAM" id="SSF54928">
    <property type="entry name" value="RNA-binding domain, RBD"/>
    <property type="match status" value="2"/>
</dbReference>
<dbReference type="Gene3D" id="3.30.70.330">
    <property type="match status" value="3"/>
</dbReference>
<evidence type="ECO:0000313" key="8">
    <source>
        <dbReference type="EMBL" id="EFX86062.1"/>
    </source>
</evidence>
<protein>
    <recommendedName>
        <fullName evidence="7">RRM domain-containing protein</fullName>
    </recommendedName>
</protein>
<dbReference type="InterPro" id="IPR012677">
    <property type="entry name" value="Nucleotide-bd_a/b_plait_sf"/>
</dbReference>
<dbReference type="PANTHER" id="PTHR21245">
    <property type="entry name" value="HETEROGENEOUS NUCLEAR RIBONUCLEOPROTEIN"/>
    <property type="match status" value="1"/>
</dbReference>
<dbReference type="Pfam" id="PF00076">
    <property type="entry name" value="RRM_1"/>
    <property type="match status" value="3"/>
</dbReference>
<organism evidence="8 9">
    <name type="scientific">Daphnia pulex</name>
    <name type="common">Water flea</name>
    <dbReference type="NCBI Taxonomy" id="6669"/>
    <lineage>
        <taxon>Eukaryota</taxon>
        <taxon>Metazoa</taxon>
        <taxon>Ecdysozoa</taxon>
        <taxon>Arthropoda</taxon>
        <taxon>Crustacea</taxon>
        <taxon>Branchiopoda</taxon>
        <taxon>Diplostraca</taxon>
        <taxon>Cladocera</taxon>
        <taxon>Anomopoda</taxon>
        <taxon>Daphniidae</taxon>
        <taxon>Daphnia</taxon>
    </lineage>
</organism>
<dbReference type="FunFam" id="3.30.70.330:FF:000022">
    <property type="entry name" value="APOBEC1 complementation factor isoform X1"/>
    <property type="match status" value="1"/>
</dbReference>
<name>E9G473_DAPPU</name>
<feature type="domain" description="RRM" evidence="7">
    <location>
        <begin position="27"/>
        <end position="105"/>
    </location>
</feature>